<organism evidence="3 4">
    <name type="scientific">Treponema rectale</name>
    <dbReference type="NCBI Taxonomy" id="744512"/>
    <lineage>
        <taxon>Bacteria</taxon>
        <taxon>Pseudomonadati</taxon>
        <taxon>Spirochaetota</taxon>
        <taxon>Spirochaetia</taxon>
        <taxon>Spirochaetales</taxon>
        <taxon>Treponemataceae</taxon>
        <taxon>Treponema</taxon>
    </lineage>
</organism>
<sequence>MKKIIAETIAFLLGFNALFTSCSQSDHKFIMTEDRGLAIASLEIDHDSIYMQGNKGKTQASLSVTYSPSLAQDTLIYWSSSDENVASVSDTNLTTCTVTLQGTGKAVITASSYSGSAKAQCVVEGILDETPAFEVADITVTPYANNIELTWKNPSDNAENLYGIRADIYAGDKAEGTPVKSVELEGAGEGKVYSERIRDLTPETEYCISVRSLTVNAILSDEAKEATFTTLAADDEAPAAVTDAVIGSVSAENVVVKWTDSASDDVWYIAVYAYDASDEEIDFVKVLPGNESCTVAGVSDDSDKYTYKIVVVDNNFNVSSEVSLVYYNGAHVSALTAAPSTEYSGLLSLAWTDPEEDFDHHSITLSSEGQEDIVVESVAAGVQKYDFAGLVPGALYYVTVSTFDSEGEPTGTSGTRSYASKIQIRFYSRESAGFMVVTSAKSFKTQDGSSAAYSYKWLKMPALDGSTEFTYDGDSGKTGTVPTYSIMAQGIDGSASGQYIYLTSNDSSVTGGTSSTEAPLTICTADDVDAERLSFATFISAAVDADDSKYKALRFKENYYQLGSTSSKVIYRTSAGAAGYTRWHWTITEEVSTPED</sequence>
<evidence type="ECO:0000259" key="2">
    <source>
        <dbReference type="PROSITE" id="PS50853"/>
    </source>
</evidence>
<feature type="domain" description="Fibronectin type-III" evidence="2">
    <location>
        <begin position="331"/>
        <end position="431"/>
    </location>
</feature>
<dbReference type="PANTHER" id="PTHR46708:SF2">
    <property type="entry name" value="FIBRONECTIN TYPE-III DOMAIN-CONTAINING PROTEIN"/>
    <property type="match status" value="1"/>
</dbReference>
<protein>
    <recommendedName>
        <fullName evidence="2">Fibronectin type-III domain-containing protein</fullName>
    </recommendedName>
</protein>
<dbReference type="RefSeq" id="WP_184652986.1">
    <property type="nucleotide sequence ID" value="NZ_JACHFR010000003.1"/>
</dbReference>
<dbReference type="SMART" id="SM00060">
    <property type="entry name" value="FN3"/>
    <property type="match status" value="3"/>
</dbReference>
<dbReference type="EMBL" id="JACHFR010000003">
    <property type="protein sequence ID" value="MBB5219560.1"/>
    <property type="molecule type" value="Genomic_DNA"/>
</dbReference>
<evidence type="ECO:0000313" key="3">
    <source>
        <dbReference type="EMBL" id="MBB5219560.1"/>
    </source>
</evidence>
<feature type="domain" description="Fibronectin type-III" evidence="2">
    <location>
        <begin position="131"/>
        <end position="233"/>
    </location>
</feature>
<comment type="caution">
    <text evidence="3">The sequence shown here is derived from an EMBL/GenBank/DDBJ whole genome shotgun (WGS) entry which is preliminary data.</text>
</comment>
<keyword evidence="1" id="KW-0677">Repeat</keyword>
<dbReference type="Gene3D" id="2.60.40.10">
    <property type="entry name" value="Immunoglobulins"/>
    <property type="match status" value="2"/>
</dbReference>
<name>A0A840SFP4_9SPIR</name>
<dbReference type="Gene3D" id="2.60.40.1080">
    <property type="match status" value="1"/>
</dbReference>
<reference evidence="3 4" key="1">
    <citation type="submission" date="2020-08" db="EMBL/GenBank/DDBJ databases">
        <title>Genomic Encyclopedia of Type Strains, Phase IV (KMG-IV): sequencing the most valuable type-strain genomes for metagenomic binning, comparative biology and taxonomic classification.</title>
        <authorList>
            <person name="Goeker M."/>
        </authorList>
    </citation>
    <scope>NUCLEOTIDE SEQUENCE [LARGE SCALE GENOMIC DNA]</scope>
    <source>
        <strain evidence="3 4">DSM 103679</strain>
    </source>
</reference>
<dbReference type="InterPro" id="IPR003961">
    <property type="entry name" value="FN3_dom"/>
</dbReference>
<dbReference type="CDD" id="cd00063">
    <property type="entry name" value="FN3"/>
    <property type="match status" value="1"/>
</dbReference>
<dbReference type="PROSITE" id="PS51257">
    <property type="entry name" value="PROKAR_LIPOPROTEIN"/>
    <property type="match status" value="1"/>
</dbReference>
<proteinExistence type="predicted"/>
<keyword evidence="4" id="KW-1185">Reference proteome</keyword>
<dbReference type="InterPro" id="IPR050991">
    <property type="entry name" value="ECM_Regulatory_Proteins"/>
</dbReference>
<dbReference type="PROSITE" id="PS50853">
    <property type="entry name" value="FN3"/>
    <property type="match status" value="2"/>
</dbReference>
<dbReference type="Pfam" id="PF00041">
    <property type="entry name" value="fn3"/>
    <property type="match status" value="1"/>
</dbReference>
<dbReference type="AlphaFoldDB" id="A0A840SFP4"/>
<dbReference type="InterPro" id="IPR008964">
    <property type="entry name" value="Invasin/intimin_cell_adhesion"/>
</dbReference>
<dbReference type="SUPFAM" id="SSF49265">
    <property type="entry name" value="Fibronectin type III"/>
    <property type="match status" value="2"/>
</dbReference>
<dbReference type="SUPFAM" id="SSF49373">
    <property type="entry name" value="Invasin/intimin cell-adhesion fragments"/>
    <property type="match status" value="1"/>
</dbReference>
<evidence type="ECO:0000256" key="1">
    <source>
        <dbReference type="ARBA" id="ARBA00022737"/>
    </source>
</evidence>
<gene>
    <name evidence="3" type="ORF">HNP77_001942</name>
</gene>
<dbReference type="InterPro" id="IPR003343">
    <property type="entry name" value="Big_2"/>
</dbReference>
<dbReference type="Pfam" id="PF02368">
    <property type="entry name" value="Big_2"/>
    <property type="match status" value="1"/>
</dbReference>
<dbReference type="Proteomes" id="UP000578697">
    <property type="component" value="Unassembled WGS sequence"/>
</dbReference>
<dbReference type="InterPro" id="IPR013783">
    <property type="entry name" value="Ig-like_fold"/>
</dbReference>
<dbReference type="PANTHER" id="PTHR46708">
    <property type="entry name" value="TENASCIN"/>
    <property type="match status" value="1"/>
</dbReference>
<evidence type="ECO:0000313" key="4">
    <source>
        <dbReference type="Proteomes" id="UP000578697"/>
    </source>
</evidence>
<dbReference type="InterPro" id="IPR036116">
    <property type="entry name" value="FN3_sf"/>
</dbReference>
<accession>A0A840SFP4</accession>